<evidence type="ECO:0000259" key="10">
    <source>
        <dbReference type="PROSITE" id="PS50929"/>
    </source>
</evidence>
<dbReference type="PANTHER" id="PTHR24221">
    <property type="entry name" value="ATP-BINDING CASSETTE SUB-FAMILY B"/>
    <property type="match status" value="1"/>
</dbReference>
<organism evidence="11 12">
    <name type="scientific">Aminomonas paucivorans DSM 12260</name>
    <dbReference type="NCBI Taxonomy" id="584708"/>
    <lineage>
        <taxon>Bacteria</taxon>
        <taxon>Thermotogati</taxon>
        <taxon>Synergistota</taxon>
        <taxon>Synergistia</taxon>
        <taxon>Synergistales</taxon>
        <taxon>Synergistaceae</taxon>
        <taxon>Aminomonas</taxon>
    </lineage>
</organism>
<dbReference type="STRING" id="584708.Apau_1984"/>
<dbReference type="GO" id="GO:0005886">
    <property type="term" value="C:plasma membrane"/>
    <property type="evidence" value="ECO:0007669"/>
    <property type="project" value="UniProtKB-SubCell"/>
</dbReference>
<dbReference type="SUPFAM" id="SSF90123">
    <property type="entry name" value="ABC transporter transmembrane region"/>
    <property type="match status" value="1"/>
</dbReference>
<dbReference type="PROSITE" id="PS00211">
    <property type="entry name" value="ABC_TRANSPORTER_1"/>
    <property type="match status" value="1"/>
</dbReference>
<evidence type="ECO:0000256" key="6">
    <source>
        <dbReference type="ARBA" id="ARBA00022989"/>
    </source>
</evidence>
<keyword evidence="7 8" id="KW-0472">Membrane</keyword>
<evidence type="ECO:0000313" key="11">
    <source>
        <dbReference type="EMBL" id="EFQ24396.1"/>
    </source>
</evidence>
<keyword evidence="2" id="KW-0813">Transport</keyword>
<dbReference type="Pfam" id="PF00005">
    <property type="entry name" value="ABC_tran"/>
    <property type="match status" value="1"/>
</dbReference>
<evidence type="ECO:0000256" key="3">
    <source>
        <dbReference type="ARBA" id="ARBA00022692"/>
    </source>
</evidence>
<dbReference type="GO" id="GO:0140359">
    <property type="term" value="F:ABC-type transporter activity"/>
    <property type="evidence" value="ECO:0007669"/>
    <property type="project" value="InterPro"/>
</dbReference>
<feature type="transmembrane region" description="Helical" evidence="8">
    <location>
        <begin position="259"/>
        <end position="281"/>
    </location>
</feature>
<dbReference type="OrthoDB" id="9762778at2"/>
<feature type="domain" description="ABC transmembrane type-1" evidence="10">
    <location>
        <begin position="25"/>
        <end position="318"/>
    </location>
</feature>
<comment type="subcellular location">
    <subcellularLocation>
        <location evidence="1">Cell membrane</location>
        <topology evidence="1">Multi-pass membrane protein</topology>
    </subcellularLocation>
</comment>
<dbReference type="eggNOG" id="COG1132">
    <property type="taxonomic scope" value="Bacteria"/>
</dbReference>
<dbReference type="GO" id="GO:0016887">
    <property type="term" value="F:ATP hydrolysis activity"/>
    <property type="evidence" value="ECO:0007669"/>
    <property type="project" value="InterPro"/>
</dbReference>
<dbReference type="PANTHER" id="PTHR24221:SF397">
    <property type="entry name" value="ABC TRANSPORTER, ATP-BINDING TRANSMEMBRANE PROTEIN"/>
    <property type="match status" value="1"/>
</dbReference>
<protein>
    <submittedName>
        <fullName evidence="11">ABC transporter related protein</fullName>
    </submittedName>
</protein>
<dbReference type="Gene3D" id="3.40.50.300">
    <property type="entry name" value="P-loop containing nucleotide triphosphate hydrolases"/>
    <property type="match status" value="1"/>
</dbReference>
<evidence type="ECO:0000256" key="1">
    <source>
        <dbReference type="ARBA" id="ARBA00004651"/>
    </source>
</evidence>
<evidence type="ECO:0000256" key="7">
    <source>
        <dbReference type="ARBA" id="ARBA00023136"/>
    </source>
</evidence>
<dbReference type="InterPro" id="IPR039421">
    <property type="entry name" value="Type_1_exporter"/>
</dbReference>
<keyword evidence="4" id="KW-0547">Nucleotide-binding</keyword>
<dbReference type="Gene3D" id="1.20.1560.10">
    <property type="entry name" value="ABC transporter type 1, transmembrane domain"/>
    <property type="match status" value="1"/>
</dbReference>
<dbReference type="Proteomes" id="UP000005096">
    <property type="component" value="Chromosome"/>
</dbReference>
<keyword evidence="6 8" id="KW-1133">Transmembrane helix</keyword>
<dbReference type="InterPro" id="IPR027417">
    <property type="entry name" value="P-loop_NTPase"/>
</dbReference>
<reference evidence="11 12" key="1">
    <citation type="journal article" date="2010" name="Stand. Genomic Sci.">
        <title>Non-contiguous finished genome sequence of Aminomonas paucivorans type strain (GLU-3).</title>
        <authorList>
            <person name="Pitluck S."/>
            <person name="Yasawong M."/>
            <person name="Held B."/>
            <person name="Lapidus A."/>
            <person name="Nolan M."/>
            <person name="Copeland A."/>
            <person name="Lucas S."/>
            <person name="Del Rio T.G."/>
            <person name="Tice H."/>
            <person name="Cheng J.F."/>
            <person name="Chertkov O."/>
            <person name="Goodwin L."/>
            <person name="Tapia R."/>
            <person name="Han C."/>
            <person name="Liolios K."/>
            <person name="Ivanova N."/>
            <person name="Mavromatis K."/>
            <person name="Ovchinnikova G."/>
            <person name="Pati A."/>
            <person name="Chen A."/>
            <person name="Palaniappan K."/>
            <person name="Land M."/>
            <person name="Hauser L."/>
            <person name="Chang Y.J."/>
            <person name="Jeffries C.D."/>
            <person name="Pukall R."/>
            <person name="Spring S."/>
            <person name="Rohde M."/>
            <person name="Sikorski J."/>
            <person name="Goker M."/>
            <person name="Woyke T."/>
            <person name="Bristow J."/>
            <person name="Eisen J.A."/>
            <person name="Markowitz V."/>
            <person name="Hugenholtz P."/>
            <person name="Kyrpides N.C."/>
            <person name="Klenk H.P."/>
        </authorList>
    </citation>
    <scope>NUCLEOTIDE SEQUENCE [LARGE SCALE GENOMIC DNA]</scope>
    <source>
        <strain evidence="11 12">DSM 12260</strain>
    </source>
</reference>
<feature type="transmembrane region" description="Helical" evidence="8">
    <location>
        <begin position="21"/>
        <end position="46"/>
    </location>
</feature>
<dbReference type="InterPro" id="IPR036640">
    <property type="entry name" value="ABC1_TM_sf"/>
</dbReference>
<dbReference type="GO" id="GO:0005524">
    <property type="term" value="F:ATP binding"/>
    <property type="evidence" value="ECO:0007669"/>
    <property type="project" value="UniProtKB-KW"/>
</dbReference>
<dbReference type="EMBL" id="CM001022">
    <property type="protein sequence ID" value="EFQ24396.1"/>
    <property type="molecule type" value="Genomic_DNA"/>
</dbReference>
<evidence type="ECO:0000259" key="9">
    <source>
        <dbReference type="PROSITE" id="PS50893"/>
    </source>
</evidence>
<evidence type="ECO:0000256" key="5">
    <source>
        <dbReference type="ARBA" id="ARBA00022840"/>
    </source>
</evidence>
<dbReference type="InterPro" id="IPR003593">
    <property type="entry name" value="AAA+_ATPase"/>
</dbReference>
<dbReference type="AlphaFoldDB" id="E3CX49"/>
<keyword evidence="12" id="KW-1185">Reference proteome</keyword>
<sequence length="607" mass="65524">MNGTVRHTGLVRLLEIAGAKPGLLILSALLSVAANVCLVIPLWGIYRILKELFLHAPRPDLVDQGLLLFWGGWAFGGLILALVLFYASTMSSHVAAFQILYGLRVRLAEHLATLPMGFHTREASGGVKSVVGLAVERIELFVAHHIPDAVGAAVFPLVLLGGLFSIDPVLASVCLACLGVAWAVQSSAFAGGRGRALVRRYQEALEEMSSAGVEFVRGMPAVKVFGLTVRSFGSFHDAIQGYKSFVLGWTLQCRRPYSLFLLLVTSTVVFLLPAGLLLTARSPDQKAFALTLLPFLVLSPGLAIPMMKVLYLGSTFRLISEGVERVDRILDLKPLPVPEHPEEPAHDGVAFRDVHFSYPSLAGGEVIPALRGISFTAREGTVTALVGPSGSGKSTVANLIPRFWDVDEGSVSVGGVDVRRVSTETLMDRVSTVFQDVRLFQDTLEENIRMGNASASQEEVWAAARLARCHDFIQALPQGYATRIGEEGANLSGGEAQRVALARAILKDAPVLVLDEPTSFADPENEALIQQGLSALTRGRTVIVIAHRLSTIRRADQILVLDQGTIVQQGTHDELVAREGLYRRMWEAHVSAEAWSVASAAAKEVVR</sequence>
<dbReference type="PROSITE" id="PS50929">
    <property type="entry name" value="ABC_TM1F"/>
    <property type="match status" value="1"/>
</dbReference>
<evidence type="ECO:0000256" key="4">
    <source>
        <dbReference type="ARBA" id="ARBA00022741"/>
    </source>
</evidence>
<dbReference type="FunFam" id="3.40.50.300:FF:000287">
    <property type="entry name" value="Multidrug ABC transporter ATP-binding protein"/>
    <property type="match status" value="1"/>
</dbReference>
<dbReference type="InterPro" id="IPR017871">
    <property type="entry name" value="ABC_transporter-like_CS"/>
</dbReference>
<dbReference type="GO" id="GO:0034040">
    <property type="term" value="F:ATPase-coupled lipid transmembrane transporter activity"/>
    <property type="evidence" value="ECO:0007669"/>
    <property type="project" value="TreeGrafter"/>
</dbReference>
<dbReference type="RefSeq" id="WP_006301634.1">
    <property type="nucleotide sequence ID" value="NZ_CM001022.1"/>
</dbReference>
<feature type="transmembrane region" description="Helical" evidence="8">
    <location>
        <begin position="66"/>
        <end position="87"/>
    </location>
</feature>
<dbReference type="PROSITE" id="PS50893">
    <property type="entry name" value="ABC_TRANSPORTER_2"/>
    <property type="match status" value="1"/>
</dbReference>
<proteinExistence type="predicted"/>
<feature type="domain" description="ABC transporter" evidence="9">
    <location>
        <begin position="349"/>
        <end position="588"/>
    </location>
</feature>
<gene>
    <name evidence="11" type="ORF">Apau_1984</name>
</gene>
<dbReference type="Pfam" id="PF00664">
    <property type="entry name" value="ABC_membrane"/>
    <property type="match status" value="1"/>
</dbReference>
<evidence type="ECO:0000313" key="12">
    <source>
        <dbReference type="Proteomes" id="UP000005096"/>
    </source>
</evidence>
<dbReference type="PaxDb" id="584708-Apau_1984"/>
<dbReference type="InterPro" id="IPR011527">
    <property type="entry name" value="ABC1_TM_dom"/>
</dbReference>
<feature type="transmembrane region" description="Helical" evidence="8">
    <location>
        <begin position="287"/>
        <end position="311"/>
    </location>
</feature>
<dbReference type="SUPFAM" id="SSF52540">
    <property type="entry name" value="P-loop containing nucleoside triphosphate hydrolases"/>
    <property type="match status" value="1"/>
</dbReference>
<evidence type="ECO:0000256" key="2">
    <source>
        <dbReference type="ARBA" id="ARBA00022448"/>
    </source>
</evidence>
<feature type="transmembrane region" description="Helical" evidence="8">
    <location>
        <begin position="170"/>
        <end position="190"/>
    </location>
</feature>
<dbReference type="SMART" id="SM00382">
    <property type="entry name" value="AAA"/>
    <property type="match status" value="1"/>
</dbReference>
<keyword evidence="3 8" id="KW-0812">Transmembrane</keyword>
<dbReference type="HOGENOM" id="CLU_000604_84_3_0"/>
<name>E3CX49_9BACT</name>
<keyword evidence="5" id="KW-0067">ATP-binding</keyword>
<dbReference type="InterPro" id="IPR003439">
    <property type="entry name" value="ABC_transporter-like_ATP-bd"/>
</dbReference>
<accession>E3CX49</accession>
<evidence type="ECO:0000256" key="8">
    <source>
        <dbReference type="SAM" id="Phobius"/>
    </source>
</evidence>